<dbReference type="AlphaFoldDB" id="A0AAV7RR15"/>
<sequence>MVPGRFAKGRPEPACTLYQLVLPLPVVGRNPTEPPPIREEKAGHRWKEEGQEGRRREYRKRRSRERMRSRKKKSETEERETKRTRGENPRLEDRREQRVVRPRPGN</sequence>
<feature type="region of interest" description="Disordered" evidence="1">
    <location>
        <begin position="24"/>
        <end position="106"/>
    </location>
</feature>
<accession>A0AAV7RR15</accession>
<organism evidence="2 3">
    <name type="scientific">Pleurodeles waltl</name>
    <name type="common">Iberian ribbed newt</name>
    <dbReference type="NCBI Taxonomy" id="8319"/>
    <lineage>
        <taxon>Eukaryota</taxon>
        <taxon>Metazoa</taxon>
        <taxon>Chordata</taxon>
        <taxon>Craniata</taxon>
        <taxon>Vertebrata</taxon>
        <taxon>Euteleostomi</taxon>
        <taxon>Amphibia</taxon>
        <taxon>Batrachia</taxon>
        <taxon>Caudata</taxon>
        <taxon>Salamandroidea</taxon>
        <taxon>Salamandridae</taxon>
        <taxon>Pleurodelinae</taxon>
        <taxon>Pleurodeles</taxon>
    </lineage>
</organism>
<dbReference type="Proteomes" id="UP001066276">
    <property type="component" value="Chromosome 5"/>
</dbReference>
<comment type="caution">
    <text evidence="2">The sequence shown here is derived from an EMBL/GenBank/DDBJ whole genome shotgun (WGS) entry which is preliminary data.</text>
</comment>
<protein>
    <submittedName>
        <fullName evidence="2">Uncharacterized protein</fullName>
    </submittedName>
</protein>
<feature type="compositionally biased region" description="Basic and acidic residues" evidence="1">
    <location>
        <begin position="74"/>
        <end position="99"/>
    </location>
</feature>
<gene>
    <name evidence="2" type="ORF">NDU88_006713</name>
</gene>
<name>A0AAV7RR15_PLEWA</name>
<keyword evidence="3" id="KW-1185">Reference proteome</keyword>
<evidence type="ECO:0000313" key="3">
    <source>
        <dbReference type="Proteomes" id="UP001066276"/>
    </source>
</evidence>
<feature type="compositionally biased region" description="Basic and acidic residues" evidence="1">
    <location>
        <begin position="36"/>
        <end position="55"/>
    </location>
</feature>
<reference evidence="2" key="1">
    <citation type="journal article" date="2022" name="bioRxiv">
        <title>Sequencing and chromosome-scale assembly of the giantPleurodeles waltlgenome.</title>
        <authorList>
            <person name="Brown T."/>
            <person name="Elewa A."/>
            <person name="Iarovenko S."/>
            <person name="Subramanian E."/>
            <person name="Araus A.J."/>
            <person name="Petzold A."/>
            <person name="Susuki M."/>
            <person name="Suzuki K.-i.T."/>
            <person name="Hayashi T."/>
            <person name="Toyoda A."/>
            <person name="Oliveira C."/>
            <person name="Osipova E."/>
            <person name="Leigh N.D."/>
            <person name="Simon A."/>
            <person name="Yun M.H."/>
        </authorList>
    </citation>
    <scope>NUCLEOTIDE SEQUENCE</scope>
    <source>
        <strain evidence="2">20211129_DDA</strain>
        <tissue evidence="2">Liver</tissue>
    </source>
</reference>
<dbReference type="EMBL" id="JANPWB010000009">
    <property type="protein sequence ID" value="KAJ1153955.1"/>
    <property type="molecule type" value="Genomic_DNA"/>
</dbReference>
<proteinExistence type="predicted"/>
<evidence type="ECO:0000256" key="1">
    <source>
        <dbReference type="SAM" id="MobiDB-lite"/>
    </source>
</evidence>
<feature type="compositionally biased region" description="Basic residues" evidence="1">
    <location>
        <begin position="56"/>
        <end position="73"/>
    </location>
</feature>
<evidence type="ECO:0000313" key="2">
    <source>
        <dbReference type="EMBL" id="KAJ1153955.1"/>
    </source>
</evidence>